<proteinExistence type="inferred from homology"/>
<dbReference type="Proteomes" id="UP000391919">
    <property type="component" value="Unassembled WGS sequence"/>
</dbReference>
<accession>A0A5J4JCT7</accession>
<dbReference type="Pfam" id="PF02639">
    <property type="entry name" value="DUF188"/>
    <property type="match status" value="1"/>
</dbReference>
<organism evidence="2 3">
    <name type="scientific">Weizmannia acidilactici</name>
    <dbReference type="NCBI Taxonomy" id="2607726"/>
    <lineage>
        <taxon>Bacteria</taxon>
        <taxon>Bacillati</taxon>
        <taxon>Bacillota</taxon>
        <taxon>Bacilli</taxon>
        <taxon>Bacillales</taxon>
        <taxon>Bacillaceae</taxon>
        <taxon>Heyndrickxia</taxon>
    </lineage>
</organism>
<name>A0A5J4JCT7_9BACI</name>
<comment type="similarity">
    <text evidence="1">Belongs to the UPF0178 family.</text>
</comment>
<reference evidence="2 3" key="1">
    <citation type="submission" date="2019-09" db="EMBL/GenBank/DDBJ databases">
        <title>Draft genome sequence of Bacillus sp. JC-7.</title>
        <authorList>
            <person name="Tanaka N."/>
            <person name="Shiwa Y."/>
            <person name="Fujita N."/>
            <person name="Tanasupawat S."/>
        </authorList>
    </citation>
    <scope>NUCLEOTIDE SEQUENCE [LARGE SCALE GENOMIC DNA]</scope>
    <source>
        <strain evidence="2 3">JC-7</strain>
    </source>
</reference>
<dbReference type="AlphaFoldDB" id="A0A5J4JCT7"/>
<dbReference type="PANTHER" id="PTHR35146">
    <property type="entry name" value="UPF0178 PROTEIN YAII"/>
    <property type="match status" value="1"/>
</dbReference>
<sequence>MYVDPHRESADIYIANHAETGDIVVTQDIGLESLVLPKGASALTPRGTIYTESSIGPALDLRYLAAKERSRGRYGKGTKRFTAEDREHFARALAEMLSKMEQKGCFRGRNNSERENQ</sequence>
<evidence type="ECO:0000313" key="3">
    <source>
        <dbReference type="Proteomes" id="UP000391919"/>
    </source>
</evidence>
<keyword evidence="3" id="KW-1185">Reference proteome</keyword>
<dbReference type="PANTHER" id="PTHR35146:SF1">
    <property type="entry name" value="UPF0178 PROTEIN YAII"/>
    <property type="match status" value="1"/>
</dbReference>
<comment type="caution">
    <text evidence="2">The sequence shown here is derived from an EMBL/GenBank/DDBJ whole genome shotgun (WGS) entry which is preliminary data.</text>
</comment>
<evidence type="ECO:0000256" key="1">
    <source>
        <dbReference type="ARBA" id="ARBA00008522"/>
    </source>
</evidence>
<dbReference type="InterPro" id="IPR003791">
    <property type="entry name" value="UPF0178"/>
</dbReference>
<gene>
    <name evidence="2" type="ORF">BpJC7_08840</name>
</gene>
<dbReference type="EMBL" id="BKZQ01000008">
    <property type="protein sequence ID" value="GER69581.1"/>
    <property type="molecule type" value="Genomic_DNA"/>
</dbReference>
<evidence type="ECO:0000313" key="2">
    <source>
        <dbReference type="EMBL" id="GER69581.1"/>
    </source>
</evidence>
<protein>
    <submittedName>
        <fullName evidence="2">Uncharacterized protein</fullName>
    </submittedName>
</protein>